<proteinExistence type="predicted"/>
<protein>
    <submittedName>
        <fullName evidence="1">Uncharacterized protein</fullName>
    </submittedName>
</protein>
<accession>A0A6J5MVM8</accession>
<dbReference type="EMBL" id="LR796543">
    <property type="protein sequence ID" value="CAB4150392.1"/>
    <property type="molecule type" value="Genomic_DNA"/>
</dbReference>
<sequence length="104" mass="12335">MSYEKPTKTTRGEFGKKTFTTFCYEKNGVFWIEAKHVNIHKKVCVKYNQRLCELSNHKKAIRHLITKHNIDVVTKKLRGFPVLSKDTDFLFFEDDKQDVKINLK</sequence>
<organism evidence="1">
    <name type="scientific">uncultured Caudovirales phage</name>
    <dbReference type="NCBI Taxonomy" id="2100421"/>
    <lineage>
        <taxon>Viruses</taxon>
        <taxon>Duplodnaviria</taxon>
        <taxon>Heunggongvirae</taxon>
        <taxon>Uroviricota</taxon>
        <taxon>Caudoviricetes</taxon>
        <taxon>Peduoviridae</taxon>
        <taxon>Maltschvirus</taxon>
        <taxon>Maltschvirus maltsch</taxon>
    </lineage>
</organism>
<reference evidence="1" key="1">
    <citation type="submission" date="2020-04" db="EMBL/GenBank/DDBJ databases">
        <authorList>
            <person name="Chiriac C."/>
            <person name="Salcher M."/>
            <person name="Ghai R."/>
            <person name="Kavagutti S V."/>
        </authorList>
    </citation>
    <scope>NUCLEOTIDE SEQUENCE</scope>
</reference>
<gene>
    <name evidence="1" type="ORF">UFOVP571_33</name>
</gene>
<evidence type="ECO:0000313" key="1">
    <source>
        <dbReference type="EMBL" id="CAB4150392.1"/>
    </source>
</evidence>
<name>A0A6J5MVM8_9CAUD</name>